<reference evidence="2" key="2">
    <citation type="submission" date="2015-01" db="EMBL/GenBank/DDBJ databases">
        <title>Evolutionary Origins and Diversification of the Mycorrhizal Mutualists.</title>
        <authorList>
            <consortium name="DOE Joint Genome Institute"/>
            <consortium name="Mycorrhizal Genomics Consortium"/>
            <person name="Kohler A."/>
            <person name="Kuo A."/>
            <person name="Nagy L.G."/>
            <person name="Floudas D."/>
            <person name="Copeland A."/>
            <person name="Barry K.W."/>
            <person name="Cichocki N."/>
            <person name="Veneault-Fourrey C."/>
            <person name="LaButti K."/>
            <person name="Lindquist E.A."/>
            <person name="Lipzen A."/>
            <person name="Lundell T."/>
            <person name="Morin E."/>
            <person name="Murat C."/>
            <person name="Riley R."/>
            <person name="Ohm R."/>
            <person name="Sun H."/>
            <person name="Tunlid A."/>
            <person name="Henrissat B."/>
            <person name="Grigoriev I.V."/>
            <person name="Hibbett D.S."/>
            <person name="Martin F."/>
        </authorList>
    </citation>
    <scope>NUCLEOTIDE SEQUENCE [LARGE SCALE GENOMIC DNA]</scope>
    <source>
        <strain evidence="2">Ve08.2h10</strain>
    </source>
</reference>
<dbReference type="HOGENOM" id="CLU_3069376_0_0_1"/>
<reference evidence="1 2" key="1">
    <citation type="submission" date="2014-04" db="EMBL/GenBank/DDBJ databases">
        <authorList>
            <consortium name="DOE Joint Genome Institute"/>
            <person name="Kuo A."/>
            <person name="Kohler A."/>
            <person name="Jargeat P."/>
            <person name="Nagy L.G."/>
            <person name="Floudas D."/>
            <person name="Copeland A."/>
            <person name="Barry K.W."/>
            <person name="Cichocki N."/>
            <person name="Veneault-Fourrey C."/>
            <person name="LaButti K."/>
            <person name="Lindquist E.A."/>
            <person name="Lipzen A."/>
            <person name="Lundell T."/>
            <person name="Morin E."/>
            <person name="Murat C."/>
            <person name="Sun H."/>
            <person name="Tunlid A."/>
            <person name="Henrissat B."/>
            <person name="Grigoriev I.V."/>
            <person name="Hibbett D.S."/>
            <person name="Martin F."/>
            <person name="Nordberg H.P."/>
            <person name="Cantor M.N."/>
            <person name="Hua S.X."/>
        </authorList>
    </citation>
    <scope>NUCLEOTIDE SEQUENCE [LARGE SCALE GENOMIC DNA]</scope>
    <source>
        <strain evidence="1 2">Ve08.2h10</strain>
    </source>
</reference>
<accession>A0A0D0D8T5</accession>
<dbReference type="EMBL" id="KN829652">
    <property type="protein sequence ID" value="KIK73530.1"/>
    <property type="molecule type" value="Genomic_DNA"/>
</dbReference>
<organism evidence="1 2">
    <name type="scientific">Paxillus rubicundulus Ve08.2h10</name>
    <dbReference type="NCBI Taxonomy" id="930991"/>
    <lineage>
        <taxon>Eukaryota</taxon>
        <taxon>Fungi</taxon>
        <taxon>Dikarya</taxon>
        <taxon>Basidiomycota</taxon>
        <taxon>Agaricomycotina</taxon>
        <taxon>Agaricomycetes</taxon>
        <taxon>Agaricomycetidae</taxon>
        <taxon>Boletales</taxon>
        <taxon>Paxilineae</taxon>
        <taxon>Paxillaceae</taxon>
        <taxon>Paxillus</taxon>
    </lineage>
</organism>
<dbReference type="InParanoid" id="A0A0D0D8T5"/>
<proteinExistence type="predicted"/>
<protein>
    <submittedName>
        <fullName evidence="1">Uncharacterized protein</fullName>
    </submittedName>
</protein>
<sequence length="53" mass="6137">MPKGLHKWSALKDDLEFPESGLSDLEWERAATIIAYSLLNHYTMDIDFDCYAD</sequence>
<dbReference type="Proteomes" id="UP000054538">
    <property type="component" value="Unassembled WGS sequence"/>
</dbReference>
<dbReference type="AlphaFoldDB" id="A0A0D0D8T5"/>
<name>A0A0D0D8T5_9AGAM</name>
<evidence type="ECO:0000313" key="1">
    <source>
        <dbReference type="EMBL" id="KIK73530.1"/>
    </source>
</evidence>
<evidence type="ECO:0000313" key="2">
    <source>
        <dbReference type="Proteomes" id="UP000054538"/>
    </source>
</evidence>
<gene>
    <name evidence="1" type="ORF">PAXRUDRAFT_20751</name>
</gene>
<keyword evidence="2" id="KW-1185">Reference proteome</keyword>